<feature type="compositionally biased region" description="Pro residues" evidence="2">
    <location>
        <begin position="23"/>
        <end position="33"/>
    </location>
</feature>
<feature type="compositionally biased region" description="Polar residues" evidence="2">
    <location>
        <begin position="71"/>
        <end position="102"/>
    </location>
</feature>
<dbReference type="InterPro" id="IPR035426">
    <property type="entry name" value="Gemin2/Brr1"/>
</dbReference>
<dbReference type="Proteomes" id="UP001324115">
    <property type="component" value="Unassembled WGS sequence"/>
</dbReference>
<keyword evidence="4" id="KW-1185">Reference proteome</keyword>
<feature type="compositionally biased region" description="Basic and acidic residues" evidence="2">
    <location>
        <begin position="162"/>
        <end position="179"/>
    </location>
</feature>
<feature type="compositionally biased region" description="Basic and acidic residues" evidence="2">
    <location>
        <begin position="283"/>
        <end position="292"/>
    </location>
</feature>
<reference evidence="3 4" key="1">
    <citation type="journal article" date="2023" name="G3 (Bethesda)">
        <title>A haplotype-resolved chromosome-scale genome for Quercus rubra L. provides insights into the genetics of adaptive traits for red oak species.</title>
        <authorList>
            <person name="Kapoor B."/>
            <person name="Jenkins J."/>
            <person name="Schmutz J."/>
            <person name="Zhebentyayeva T."/>
            <person name="Kuelheim C."/>
            <person name="Coggeshall M."/>
            <person name="Heim C."/>
            <person name="Lasky J.R."/>
            <person name="Leites L."/>
            <person name="Islam-Faridi N."/>
            <person name="Romero-Severson J."/>
            <person name="DeLeo V.L."/>
            <person name="Lucas S.M."/>
            <person name="Lazic D."/>
            <person name="Gailing O."/>
            <person name="Carlson J."/>
            <person name="Staton M."/>
        </authorList>
    </citation>
    <scope>NUCLEOTIDE SEQUENCE [LARGE SCALE GENOMIC DNA]</scope>
    <source>
        <strain evidence="3">Pseudo-F2</strain>
    </source>
</reference>
<comment type="caution">
    <text evidence="3">The sequence shown here is derived from an EMBL/GenBank/DDBJ whole genome shotgun (WGS) entry which is preliminary data.</text>
</comment>
<accession>A0AAN7IAF4</accession>
<feature type="region of interest" description="Disordered" evidence="2">
    <location>
        <begin position="269"/>
        <end position="292"/>
    </location>
</feature>
<sequence>MDSDTCVGFKRRITDIGDKQQSVPPPQSPPKPCTTPKEEEELEQHVSDNNNNNNNNNNLSFLSDSKKPKCSSHSEAPSSETIINEQNQELGFSSSAETSPNVLDSLPSGCGSFVRKVEDFGQEEPKNDSCEVGFVSDGVAKQEKFDFVEKIDNGILVSGSAGKEEKASPVEENEDKLGKKLEPESLLEVKKKKLLKELEVALMAEDKTNAEKVSDFEGSLKIEVIDETALIEVNDQCAAEKKWNKNGKQEMDGKKVKRSRRKAKKALEMNGGGRPKNVLVSGETKKSGDGTKKVYSRKEMEALRFANIAEQRKIWKEIYNGLGAVVAREYEDLASSKHVRVNFDPRNRLGMKAEVSPILREACPENMDSDIKKMENMETESLSPLDPACSHIVSGEDGYTGPEEECSEDDDSDEDYASIQKPAFLVEGEPNFDSGPPEDGLEYLRRVRWEAAQIPKVKVAKLDRSKFSKEQSVYMPQIPNIAECPDHLLPLKQWEDAFLADFTELRLALSHLEGSDENISGKLQPAFVVNEKCHSRQQFQDMVFENFDNLVTETVHSKQPHDCSGSQTSIDQPSLLTVEDQASSLPLEHSGPKTSADESSGPLLSAILRMDSVARVSTLRKRISLVENMNTLSRNDCVWLFALCAVVDTPLDADTCASLRGLLRKCATVRAAKSELDDEVVMLNILATVAGRYFGQSGS</sequence>
<organism evidence="3 4">
    <name type="scientific">Quercus rubra</name>
    <name type="common">Northern red oak</name>
    <name type="synonym">Quercus borealis</name>
    <dbReference type="NCBI Taxonomy" id="3512"/>
    <lineage>
        <taxon>Eukaryota</taxon>
        <taxon>Viridiplantae</taxon>
        <taxon>Streptophyta</taxon>
        <taxon>Embryophyta</taxon>
        <taxon>Tracheophyta</taxon>
        <taxon>Spermatophyta</taxon>
        <taxon>Magnoliopsida</taxon>
        <taxon>eudicotyledons</taxon>
        <taxon>Gunneridae</taxon>
        <taxon>Pentapetalae</taxon>
        <taxon>rosids</taxon>
        <taxon>fabids</taxon>
        <taxon>Fagales</taxon>
        <taxon>Fagaceae</taxon>
        <taxon>Quercus</taxon>
    </lineage>
</organism>
<gene>
    <name evidence="3" type="ORF">RGQ29_002899</name>
</gene>
<dbReference type="GO" id="GO:0005634">
    <property type="term" value="C:nucleus"/>
    <property type="evidence" value="ECO:0007669"/>
    <property type="project" value="TreeGrafter"/>
</dbReference>
<name>A0AAN7IAF4_QUERU</name>
<evidence type="ECO:0000313" key="4">
    <source>
        <dbReference type="Proteomes" id="UP001324115"/>
    </source>
</evidence>
<evidence type="ECO:0000256" key="2">
    <source>
        <dbReference type="SAM" id="MobiDB-lite"/>
    </source>
</evidence>
<dbReference type="GO" id="GO:0000387">
    <property type="term" value="P:spliceosomal snRNP assembly"/>
    <property type="evidence" value="ECO:0007669"/>
    <property type="project" value="InterPro"/>
</dbReference>
<feature type="region of interest" description="Disordered" evidence="2">
    <location>
        <begin position="160"/>
        <end position="179"/>
    </location>
</feature>
<proteinExistence type="inferred from homology"/>
<feature type="region of interest" description="Disordered" evidence="2">
    <location>
        <begin position="1"/>
        <end position="108"/>
    </location>
</feature>
<evidence type="ECO:0000313" key="3">
    <source>
        <dbReference type="EMBL" id="KAK4566826.1"/>
    </source>
</evidence>
<comment type="similarity">
    <text evidence="1">Belongs to the gemin-2 family.</text>
</comment>
<dbReference type="EMBL" id="JAXUIC010000010">
    <property type="protein sequence ID" value="KAK4566826.1"/>
    <property type="molecule type" value="Genomic_DNA"/>
</dbReference>
<evidence type="ECO:0008006" key="5">
    <source>
        <dbReference type="Google" id="ProtNLM"/>
    </source>
</evidence>
<dbReference type="Gene3D" id="1.20.58.1070">
    <property type="match status" value="1"/>
</dbReference>
<evidence type="ECO:0000256" key="1">
    <source>
        <dbReference type="ARBA" id="ARBA00025758"/>
    </source>
</evidence>
<dbReference type="PANTHER" id="PTHR12794:SF0">
    <property type="entry name" value="GEM-ASSOCIATED PROTEIN 2"/>
    <property type="match status" value="1"/>
</dbReference>
<dbReference type="PANTHER" id="PTHR12794">
    <property type="entry name" value="GEMIN2"/>
    <property type="match status" value="1"/>
</dbReference>
<dbReference type="Pfam" id="PF04938">
    <property type="entry name" value="SIP1"/>
    <property type="match status" value="1"/>
</dbReference>
<dbReference type="AlphaFoldDB" id="A0AAN7IAF4"/>
<feature type="compositionally biased region" description="Acidic residues" evidence="2">
    <location>
        <begin position="402"/>
        <end position="414"/>
    </location>
</feature>
<feature type="region of interest" description="Disordered" evidence="2">
    <location>
        <begin position="394"/>
        <end position="414"/>
    </location>
</feature>
<dbReference type="GO" id="GO:0032797">
    <property type="term" value="C:SMN complex"/>
    <property type="evidence" value="ECO:0007669"/>
    <property type="project" value="TreeGrafter"/>
</dbReference>
<protein>
    <recommendedName>
        <fullName evidence="5">Gem-associated protein 2</fullName>
    </recommendedName>
</protein>
<feature type="compositionally biased region" description="Low complexity" evidence="2">
    <location>
        <begin position="49"/>
        <end position="58"/>
    </location>
</feature>